<name>A0AAD5GVT5_AMBAR</name>
<dbReference type="GO" id="GO:0000977">
    <property type="term" value="F:RNA polymerase II transcription regulatory region sequence-specific DNA binding"/>
    <property type="evidence" value="ECO:0007669"/>
    <property type="project" value="InterPro"/>
</dbReference>
<keyword evidence="8" id="KW-1185">Reference proteome</keyword>
<accession>A0AAD5GVT5</accession>
<keyword evidence="4" id="KW-0804">Transcription</keyword>
<dbReference type="PROSITE" id="PS50066">
    <property type="entry name" value="MADS_BOX_2"/>
    <property type="match status" value="1"/>
</dbReference>
<feature type="domain" description="MADS-box" evidence="6">
    <location>
        <begin position="1"/>
        <end position="61"/>
    </location>
</feature>
<dbReference type="SUPFAM" id="SSF55455">
    <property type="entry name" value="SRF-like"/>
    <property type="match status" value="1"/>
</dbReference>
<keyword evidence="3" id="KW-0238">DNA-binding</keyword>
<sequence length="180" mass="21055">MGRGKVELKRIEDKASRQVSFTKRRNGLMKKAHELSVLCDVDLAVFVFSGKNKLYEFSTGNSMPEILRRYEDHKHADEAVRKSVREELMSQYRDVRTADELTHMIQGHLNERKVQQANLTELCQLEEQTDTILQQVRTAKTQLMLGVVKNLQDEQKQLRQEKQLMERDLTNKLPIMDLNN</sequence>
<evidence type="ECO:0000256" key="5">
    <source>
        <dbReference type="ARBA" id="ARBA00023242"/>
    </source>
</evidence>
<reference evidence="7" key="1">
    <citation type="submission" date="2022-06" db="EMBL/GenBank/DDBJ databases">
        <title>Uncovering the hologenomic basis of an extraordinary plant invasion.</title>
        <authorList>
            <person name="Bieker V.C."/>
            <person name="Martin M.D."/>
            <person name="Gilbert T."/>
            <person name="Hodgins K."/>
            <person name="Battlay P."/>
            <person name="Petersen B."/>
            <person name="Wilson J."/>
        </authorList>
    </citation>
    <scope>NUCLEOTIDE SEQUENCE</scope>
    <source>
        <strain evidence="7">AA19_3_7</strain>
        <tissue evidence="7">Leaf</tissue>
    </source>
</reference>
<dbReference type="Proteomes" id="UP001206925">
    <property type="component" value="Unassembled WGS sequence"/>
</dbReference>
<keyword evidence="5" id="KW-0539">Nucleus</keyword>
<dbReference type="PANTHER" id="PTHR48019">
    <property type="entry name" value="SERUM RESPONSE FACTOR HOMOLOG"/>
    <property type="match status" value="1"/>
</dbReference>
<keyword evidence="2" id="KW-0805">Transcription regulation</keyword>
<comment type="caution">
    <text evidence="7">The sequence shown here is derived from an EMBL/GenBank/DDBJ whole genome shotgun (WGS) entry which is preliminary data.</text>
</comment>
<dbReference type="GO" id="GO:0046983">
    <property type="term" value="F:protein dimerization activity"/>
    <property type="evidence" value="ECO:0007669"/>
    <property type="project" value="InterPro"/>
</dbReference>
<dbReference type="GO" id="GO:0005634">
    <property type="term" value="C:nucleus"/>
    <property type="evidence" value="ECO:0007669"/>
    <property type="project" value="UniProtKB-SubCell"/>
</dbReference>
<proteinExistence type="predicted"/>
<evidence type="ECO:0000313" key="7">
    <source>
        <dbReference type="EMBL" id="KAI7754136.1"/>
    </source>
</evidence>
<evidence type="ECO:0000313" key="8">
    <source>
        <dbReference type="Proteomes" id="UP001206925"/>
    </source>
</evidence>
<dbReference type="InterPro" id="IPR036879">
    <property type="entry name" value="TF_MADSbox_sf"/>
</dbReference>
<evidence type="ECO:0000256" key="2">
    <source>
        <dbReference type="ARBA" id="ARBA00023015"/>
    </source>
</evidence>
<dbReference type="InterPro" id="IPR033896">
    <property type="entry name" value="MEF2-like_N"/>
</dbReference>
<dbReference type="PRINTS" id="PR00404">
    <property type="entry name" value="MADSDOMAIN"/>
</dbReference>
<organism evidence="7 8">
    <name type="scientific">Ambrosia artemisiifolia</name>
    <name type="common">Common ragweed</name>
    <dbReference type="NCBI Taxonomy" id="4212"/>
    <lineage>
        <taxon>Eukaryota</taxon>
        <taxon>Viridiplantae</taxon>
        <taxon>Streptophyta</taxon>
        <taxon>Embryophyta</taxon>
        <taxon>Tracheophyta</taxon>
        <taxon>Spermatophyta</taxon>
        <taxon>Magnoliopsida</taxon>
        <taxon>eudicotyledons</taxon>
        <taxon>Gunneridae</taxon>
        <taxon>Pentapetalae</taxon>
        <taxon>asterids</taxon>
        <taxon>campanulids</taxon>
        <taxon>Asterales</taxon>
        <taxon>Asteraceae</taxon>
        <taxon>Asteroideae</taxon>
        <taxon>Heliantheae alliance</taxon>
        <taxon>Heliantheae</taxon>
        <taxon>Ambrosia</taxon>
    </lineage>
</organism>
<dbReference type="EMBL" id="JAMZMK010004440">
    <property type="protein sequence ID" value="KAI7754136.1"/>
    <property type="molecule type" value="Genomic_DNA"/>
</dbReference>
<dbReference type="Pfam" id="PF00319">
    <property type="entry name" value="SRF-TF"/>
    <property type="match status" value="1"/>
</dbReference>
<protein>
    <recommendedName>
        <fullName evidence="6">MADS-box domain-containing protein</fullName>
    </recommendedName>
</protein>
<dbReference type="CDD" id="cd00265">
    <property type="entry name" value="MADS_MEF2_like"/>
    <property type="match status" value="1"/>
</dbReference>
<dbReference type="GO" id="GO:0045944">
    <property type="term" value="P:positive regulation of transcription by RNA polymerase II"/>
    <property type="evidence" value="ECO:0007669"/>
    <property type="project" value="InterPro"/>
</dbReference>
<evidence type="ECO:0000259" key="6">
    <source>
        <dbReference type="PROSITE" id="PS50066"/>
    </source>
</evidence>
<dbReference type="Gene3D" id="3.40.1810.10">
    <property type="entry name" value="Transcription factor, MADS-box"/>
    <property type="match status" value="1"/>
</dbReference>
<dbReference type="InterPro" id="IPR002100">
    <property type="entry name" value="TF_MADSbox"/>
</dbReference>
<dbReference type="AlphaFoldDB" id="A0AAD5GVT5"/>
<dbReference type="InterPro" id="IPR050142">
    <property type="entry name" value="MADS-box/MEF2_TF"/>
</dbReference>
<gene>
    <name evidence="7" type="ORF">M8C21_014880</name>
</gene>
<evidence type="ECO:0000256" key="4">
    <source>
        <dbReference type="ARBA" id="ARBA00023163"/>
    </source>
</evidence>
<dbReference type="SMART" id="SM00432">
    <property type="entry name" value="MADS"/>
    <property type="match status" value="1"/>
</dbReference>
<evidence type="ECO:0000256" key="3">
    <source>
        <dbReference type="ARBA" id="ARBA00023125"/>
    </source>
</evidence>
<evidence type="ECO:0000256" key="1">
    <source>
        <dbReference type="ARBA" id="ARBA00004123"/>
    </source>
</evidence>
<comment type="subcellular location">
    <subcellularLocation>
        <location evidence="1">Nucleus</location>
    </subcellularLocation>
</comment>